<dbReference type="SUPFAM" id="SSF103642">
    <property type="entry name" value="Sec-C motif"/>
    <property type="match status" value="1"/>
</dbReference>
<dbReference type="InterPro" id="IPR004027">
    <property type="entry name" value="SEC_C_motif"/>
</dbReference>
<dbReference type="AlphaFoldDB" id="A0A7U3YKN2"/>
<dbReference type="Proteomes" id="UP000006365">
    <property type="component" value="Chromosome"/>
</dbReference>
<name>A0A7U3YKN2_DESPD</name>
<dbReference type="Gene3D" id="3.10.450.50">
    <property type="match status" value="1"/>
</dbReference>
<keyword evidence="2" id="KW-1185">Reference proteome</keyword>
<evidence type="ECO:0000313" key="1">
    <source>
        <dbReference type="EMBL" id="ADW17132.1"/>
    </source>
</evidence>
<sequence length="172" mass="19047">MGKIGRNHPCPCGSGKKYKHCCLPATQAGAAGSPTNQMKISLMAAIERIQALAADKKAAFHELGVFLFYSDQEGDAWLLEITESDAVQLARGGARLEVPIDENPETIEINFSHTFAFRDRQLVLTAYADKAETQLERAPGQQIHAAIRRLYKRYPKEMLERMHVEPEHGAGA</sequence>
<gene>
    <name evidence="1" type="ordered locus">Despr_0958</name>
</gene>
<reference evidence="1 2" key="1">
    <citation type="journal article" date="2011" name="Stand. Genomic Sci.">
        <title>Complete genome sequence of Desulfobulbus propionicus type strain (1pr3).</title>
        <authorList>
            <person name="Pagani I."/>
            <person name="Lapidus A."/>
            <person name="Nolan M."/>
            <person name="Lucas S."/>
            <person name="Hammon N."/>
            <person name="Deshpande S."/>
            <person name="Cheng J.F."/>
            <person name="Chertkov O."/>
            <person name="Davenport K."/>
            <person name="Tapia R."/>
            <person name="Han C."/>
            <person name="Goodwin L."/>
            <person name="Pitluck S."/>
            <person name="Liolios K."/>
            <person name="Mavromatis K."/>
            <person name="Ivanova N."/>
            <person name="Mikhailova N."/>
            <person name="Pati A."/>
            <person name="Chen A."/>
            <person name="Palaniappan K."/>
            <person name="Land M."/>
            <person name="Hauser L."/>
            <person name="Chang Y.J."/>
            <person name="Jeffries C.D."/>
            <person name="Detter J.C."/>
            <person name="Brambilla E."/>
            <person name="Kannan K.P."/>
            <person name="Djao O.D."/>
            <person name="Rohde M."/>
            <person name="Pukall R."/>
            <person name="Spring S."/>
            <person name="Goker M."/>
            <person name="Sikorski J."/>
            <person name="Woyke T."/>
            <person name="Bristow J."/>
            <person name="Eisen J.A."/>
            <person name="Markowitz V."/>
            <person name="Hugenholtz P."/>
            <person name="Kyrpides N.C."/>
            <person name="Klenk H.P."/>
        </authorList>
    </citation>
    <scope>NUCLEOTIDE SEQUENCE [LARGE SCALE GENOMIC DNA]</scope>
    <source>
        <strain evidence="2">ATCC 33891 / DSM 2032 / 1pr3</strain>
    </source>
</reference>
<organism evidence="1 2">
    <name type="scientific">Desulfobulbus propionicus (strain ATCC 33891 / DSM 2032 / VKM B-1956 / 1pr3)</name>
    <dbReference type="NCBI Taxonomy" id="577650"/>
    <lineage>
        <taxon>Bacteria</taxon>
        <taxon>Pseudomonadati</taxon>
        <taxon>Thermodesulfobacteriota</taxon>
        <taxon>Desulfobulbia</taxon>
        <taxon>Desulfobulbales</taxon>
        <taxon>Desulfobulbaceae</taxon>
        <taxon>Desulfobulbus</taxon>
    </lineage>
</organism>
<dbReference type="KEGG" id="dpr:Despr_0958"/>
<dbReference type="Pfam" id="PF02810">
    <property type="entry name" value="SEC-C"/>
    <property type="match status" value="1"/>
</dbReference>
<protein>
    <submittedName>
        <fullName evidence="1">SEC-C motif domain protein</fullName>
    </submittedName>
</protein>
<proteinExistence type="predicted"/>
<evidence type="ECO:0000313" key="2">
    <source>
        <dbReference type="Proteomes" id="UP000006365"/>
    </source>
</evidence>
<dbReference type="EMBL" id="CP002364">
    <property type="protein sequence ID" value="ADW17132.1"/>
    <property type="molecule type" value="Genomic_DNA"/>
</dbReference>
<accession>A0A7U3YKN2</accession>
<dbReference type="RefSeq" id="WP_015723676.1">
    <property type="nucleotide sequence ID" value="NC_014972.1"/>
</dbReference>